<comment type="caution">
    <text evidence="1">The sequence shown here is derived from an EMBL/GenBank/DDBJ whole genome shotgun (WGS) entry which is preliminary data.</text>
</comment>
<dbReference type="Proteomes" id="UP000178911">
    <property type="component" value="Unassembled WGS sequence"/>
</dbReference>
<evidence type="ECO:0000313" key="1">
    <source>
        <dbReference type="EMBL" id="OGN24605.1"/>
    </source>
</evidence>
<organism evidence="1 2">
    <name type="scientific">Candidatus Yanofskybacteria bacterium RIFCSPLOWO2_01_FULL_43_22</name>
    <dbReference type="NCBI Taxonomy" id="1802695"/>
    <lineage>
        <taxon>Bacteria</taxon>
        <taxon>Candidatus Yanofskyibacteriota</taxon>
    </lineage>
</organism>
<sequence length="215" mass="24772">MSRAQVISFAMPEFPDVRVIMPAGALGPVEDEPFLDHMLRRLAISTSKDPNQEWAEKYGTDFENETFMINTACYCDKNDCPWGIVCSCPQSAFHYFADGIEVTFDEWMAFFDREIGPEPKSGDRKAWKIYLRLGTEINKRRTERHDPVCDFCSTGGIAATKGGGAGQNAPNFWYKPTDFKVWWYKYIGRDMQKNRRIRRTTLERIFADCFVSLGK</sequence>
<reference evidence="1 2" key="1">
    <citation type="journal article" date="2016" name="Nat. Commun.">
        <title>Thousands of microbial genomes shed light on interconnected biogeochemical processes in an aquifer system.</title>
        <authorList>
            <person name="Anantharaman K."/>
            <person name="Brown C.T."/>
            <person name="Hug L.A."/>
            <person name="Sharon I."/>
            <person name="Castelle C.J."/>
            <person name="Probst A.J."/>
            <person name="Thomas B.C."/>
            <person name="Singh A."/>
            <person name="Wilkins M.J."/>
            <person name="Karaoz U."/>
            <person name="Brodie E.L."/>
            <person name="Williams K.H."/>
            <person name="Hubbard S.S."/>
            <person name="Banfield J.F."/>
        </authorList>
    </citation>
    <scope>NUCLEOTIDE SEQUENCE [LARGE SCALE GENOMIC DNA]</scope>
</reference>
<dbReference type="EMBL" id="MGKJ01000010">
    <property type="protein sequence ID" value="OGN24605.1"/>
    <property type="molecule type" value="Genomic_DNA"/>
</dbReference>
<protein>
    <submittedName>
        <fullName evidence="1">Uncharacterized protein</fullName>
    </submittedName>
</protein>
<gene>
    <name evidence="1" type="ORF">A3A13_00820</name>
</gene>
<accession>A0A1F8GGS5</accession>
<name>A0A1F8GGS5_9BACT</name>
<dbReference type="AlphaFoldDB" id="A0A1F8GGS5"/>
<evidence type="ECO:0000313" key="2">
    <source>
        <dbReference type="Proteomes" id="UP000178911"/>
    </source>
</evidence>
<proteinExistence type="predicted"/>